<feature type="domain" description="Carboxymuconolactone decarboxylase-like" evidence="1">
    <location>
        <begin position="14"/>
        <end position="96"/>
    </location>
</feature>
<protein>
    <submittedName>
        <fullName evidence="2">Carboxymuconolactone decarboxylase family protein</fullName>
    </submittedName>
</protein>
<dbReference type="EMBL" id="JADNYM010000001">
    <property type="protein sequence ID" value="MBG0737839.1"/>
    <property type="molecule type" value="Genomic_DNA"/>
</dbReference>
<dbReference type="InterPro" id="IPR004675">
    <property type="entry name" value="AhpD_core"/>
</dbReference>
<gene>
    <name evidence="2" type="ORF">IV500_00065</name>
</gene>
<organism evidence="2 3">
    <name type="scientific">Arthrobacter terrae</name>
    <dbReference type="NCBI Taxonomy" id="2935737"/>
    <lineage>
        <taxon>Bacteria</taxon>
        <taxon>Bacillati</taxon>
        <taxon>Actinomycetota</taxon>
        <taxon>Actinomycetes</taxon>
        <taxon>Micrococcales</taxon>
        <taxon>Micrococcaceae</taxon>
        <taxon>Arthrobacter</taxon>
    </lineage>
</organism>
<evidence type="ECO:0000259" key="1">
    <source>
        <dbReference type="Pfam" id="PF02627"/>
    </source>
</evidence>
<reference evidence="2 3" key="1">
    <citation type="submission" date="2020-11" db="EMBL/GenBank/DDBJ databases">
        <title>Arthrobacter antarcticus sp. nov., isolated from Antarctic Soil.</title>
        <authorList>
            <person name="Li J."/>
        </authorList>
    </citation>
    <scope>NUCLEOTIDE SEQUENCE [LARGE SCALE GENOMIC DNA]</scope>
    <source>
        <strain evidence="2 3">Z1-20</strain>
    </source>
</reference>
<dbReference type="RefSeq" id="WP_196394797.1">
    <property type="nucleotide sequence ID" value="NZ_JADNYM010000001.1"/>
</dbReference>
<accession>A0A931CLU5</accession>
<dbReference type="SUPFAM" id="SSF69118">
    <property type="entry name" value="AhpD-like"/>
    <property type="match status" value="1"/>
</dbReference>
<evidence type="ECO:0000313" key="2">
    <source>
        <dbReference type="EMBL" id="MBG0737839.1"/>
    </source>
</evidence>
<dbReference type="AlphaFoldDB" id="A0A931CLU5"/>
<evidence type="ECO:0000313" key="3">
    <source>
        <dbReference type="Proteomes" id="UP000655366"/>
    </source>
</evidence>
<dbReference type="InterPro" id="IPR003779">
    <property type="entry name" value="CMD-like"/>
</dbReference>
<dbReference type="Gene3D" id="1.20.1290.10">
    <property type="entry name" value="AhpD-like"/>
    <property type="match status" value="1"/>
</dbReference>
<dbReference type="PANTHER" id="PTHR34846:SF10">
    <property type="entry name" value="CYTOPLASMIC PROTEIN"/>
    <property type="match status" value="1"/>
</dbReference>
<name>A0A931CLU5_9MICC</name>
<dbReference type="GO" id="GO:0051920">
    <property type="term" value="F:peroxiredoxin activity"/>
    <property type="evidence" value="ECO:0007669"/>
    <property type="project" value="InterPro"/>
</dbReference>
<dbReference type="Pfam" id="PF02627">
    <property type="entry name" value="CMD"/>
    <property type="match status" value="1"/>
</dbReference>
<sequence>MSHQQRLDIWQVDPAALQAVLGMEKSAHRGSLENSLLELVKIRASQLNGCAWCLDMHNRDAAAEGESPRRLYVLAGWREAPELYTPREQAALTMTEAVTHVSQEGVPDHVWNQAKDCFDEKELAQLLMAIATINVWNRMAVATRQALPDEPPTAD</sequence>
<proteinExistence type="predicted"/>
<dbReference type="NCBIfam" id="TIGR00778">
    <property type="entry name" value="ahpD_dom"/>
    <property type="match status" value="1"/>
</dbReference>
<dbReference type="PANTHER" id="PTHR34846">
    <property type="entry name" value="4-CARBOXYMUCONOLACTONE DECARBOXYLASE FAMILY PROTEIN (AFU_ORTHOLOGUE AFUA_6G11590)"/>
    <property type="match status" value="1"/>
</dbReference>
<dbReference type="InterPro" id="IPR029032">
    <property type="entry name" value="AhpD-like"/>
</dbReference>
<comment type="caution">
    <text evidence="2">The sequence shown here is derived from an EMBL/GenBank/DDBJ whole genome shotgun (WGS) entry which is preliminary data.</text>
</comment>
<keyword evidence="3" id="KW-1185">Reference proteome</keyword>
<dbReference type="Proteomes" id="UP000655366">
    <property type="component" value="Unassembled WGS sequence"/>
</dbReference>